<dbReference type="InterPro" id="IPR014001">
    <property type="entry name" value="Helicase_ATP-bd"/>
</dbReference>
<dbReference type="EC" id="3.6.4.13" evidence="1"/>
<protein>
    <recommendedName>
        <fullName evidence="1">RNA helicase</fullName>
        <ecNumber evidence="1">3.6.4.13</ecNumber>
    </recommendedName>
</protein>
<feature type="compositionally biased region" description="Polar residues" evidence="9">
    <location>
        <begin position="650"/>
        <end position="665"/>
    </location>
</feature>
<evidence type="ECO:0000256" key="1">
    <source>
        <dbReference type="ARBA" id="ARBA00012552"/>
    </source>
</evidence>
<feature type="region of interest" description="Disordered" evidence="9">
    <location>
        <begin position="558"/>
        <end position="605"/>
    </location>
</feature>
<keyword evidence="5 8" id="KW-0067">ATP-binding</keyword>
<evidence type="ECO:0000256" key="6">
    <source>
        <dbReference type="ARBA" id="ARBA00047984"/>
    </source>
</evidence>
<dbReference type="GO" id="GO:0003724">
    <property type="term" value="F:RNA helicase activity"/>
    <property type="evidence" value="ECO:0007669"/>
    <property type="project" value="UniProtKB-EC"/>
</dbReference>
<dbReference type="Proteomes" id="UP001174909">
    <property type="component" value="Unassembled WGS sequence"/>
</dbReference>
<dbReference type="EMBL" id="CASHTH010001609">
    <property type="protein sequence ID" value="CAI8017258.1"/>
    <property type="molecule type" value="Genomic_DNA"/>
</dbReference>
<dbReference type="AlphaFoldDB" id="A0AA35WDE3"/>
<dbReference type="SUPFAM" id="SSF52540">
    <property type="entry name" value="P-loop containing nucleoside triphosphate hydrolases"/>
    <property type="match status" value="2"/>
</dbReference>
<evidence type="ECO:0000259" key="12">
    <source>
        <dbReference type="PROSITE" id="PS51195"/>
    </source>
</evidence>
<evidence type="ECO:0000256" key="9">
    <source>
        <dbReference type="SAM" id="MobiDB-lite"/>
    </source>
</evidence>
<evidence type="ECO:0000256" key="2">
    <source>
        <dbReference type="ARBA" id="ARBA00022741"/>
    </source>
</evidence>
<dbReference type="InterPro" id="IPR000629">
    <property type="entry name" value="RNA-helicase_DEAD-box_CS"/>
</dbReference>
<dbReference type="CDD" id="cd18787">
    <property type="entry name" value="SF2_C_DEAD"/>
    <property type="match status" value="1"/>
</dbReference>
<accession>A0AA35WDE3</accession>
<keyword evidence="3 8" id="KW-0378">Hydrolase</keyword>
<dbReference type="PROSITE" id="PS51194">
    <property type="entry name" value="HELICASE_CTER"/>
    <property type="match status" value="1"/>
</dbReference>
<evidence type="ECO:0000256" key="5">
    <source>
        <dbReference type="ARBA" id="ARBA00022840"/>
    </source>
</evidence>
<dbReference type="PROSITE" id="PS51195">
    <property type="entry name" value="Q_MOTIF"/>
    <property type="match status" value="1"/>
</dbReference>
<evidence type="ECO:0000256" key="4">
    <source>
        <dbReference type="ARBA" id="ARBA00022806"/>
    </source>
</evidence>
<dbReference type="Pfam" id="PF00270">
    <property type="entry name" value="DEAD"/>
    <property type="match status" value="1"/>
</dbReference>
<comment type="catalytic activity">
    <reaction evidence="6">
        <text>ATP + H2O = ADP + phosphate + H(+)</text>
        <dbReference type="Rhea" id="RHEA:13065"/>
        <dbReference type="ChEBI" id="CHEBI:15377"/>
        <dbReference type="ChEBI" id="CHEBI:15378"/>
        <dbReference type="ChEBI" id="CHEBI:30616"/>
        <dbReference type="ChEBI" id="CHEBI:43474"/>
        <dbReference type="ChEBI" id="CHEBI:456216"/>
        <dbReference type="EC" id="3.6.4.13"/>
    </reaction>
</comment>
<dbReference type="Pfam" id="PF00271">
    <property type="entry name" value="Helicase_C"/>
    <property type="match status" value="1"/>
</dbReference>
<dbReference type="PROSITE" id="PS00039">
    <property type="entry name" value="DEAD_ATP_HELICASE"/>
    <property type="match status" value="1"/>
</dbReference>
<dbReference type="Gene3D" id="3.40.50.300">
    <property type="entry name" value="P-loop containing nucleotide triphosphate hydrolases"/>
    <property type="match status" value="2"/>
</dbReference>
<feature type="compositionally biased region" description="Basic residues" evidence="9">
    <location>
        <begin position="673"/>
        <end position="682"/>
    </location>
</feature>
<keyword evidence="14" id="KW-1185">Reference proteome</keyword>
<dbReference type="SMART" id="SM00490">
    <property type="entry name" value="HELICc"/>
    <property type="match status" value="1"/>
</dbReference>
<feature type="compositionally biased region" description="Low complexity" evidence="9">
    <location>
        <begin position="624"/>
        <end position="649"/>
    </location>
</feature>
<organism evidence="13 14">
    <name type="scientific">Geodia barretti</name>
    <name type="common">Barrett's horny sponge</name>
    <dbReference type="NCBI Taxonomy" id="519541"/>
    <lineage>
        <taxon>Eukaryota</taxon>
        <taxon>Metazoa</taxon>
        <taxon>Porifera</taxon>
        <taxon>Demospongiae</taxon>
        <taxon>Heteroscleromorpha</taxon>
        <taxon>Tetractinellida</taxon>
        <taxon>Astrophorina</taxon>
        <taxon>Geodiidae</taxon>
        <taxon>Geodia</taxon>
    </lineage>
</organism>
<feature type="domain" description="DEAD-box RNA helicase Q" evidence="12">
    <location>
        <begin position="181"/>
        <end position="209"/>
    </location>
</feature>
<feature type="compositionally biased region" description="Basic residues" evidence="9">
    <location>
        <begin position="46"/>
        <end position="55"/>
    </location>
</feature>
<name>A0AA35WDE3_GEOBA</name>
<dbReference type="SMART" id="SM00487">
    <property type="entry name" value="DEXDc"/>
    <property type="match status" value="1"/>
</dbReference>
<dbReference type="InterPro" id="IPR014014">
    <property type="entry name" value="RNA_helicase_DEAD_Q_motif"/>
</dbReference>
<dbReference type="GO" id="GO:0016787">
    <property type="term" value="F:hydrolase activity"/>
    <property type="evidence" value="ECO:0007669"/>
    <property type="project" value="UniProtKB-KW"/>
</dbReference>
<reference evidence="13" key="1">
    <citation type="submission" date="2023-03" db="EMBL/GenBank/DDBJ databases">
        <authorList>
            <person name="Steffen K."/>
            <person name="Cardenas P."/>
        </authorList>
    </citation>
    <scope>NUCLEOTIDE SEQUENCE</scope>
</reference>
<dbReference type="InterPro" id="IPR011545">
    <property type="entry name" value="DEAD/DEAH_box_helicase_dom"/>
</dbReference>
<evidence type="ECO:0000256" key="3">
    <source>
        <dbReference type="ARBA" id="ARBA00022801"/>
    </source>
</evidence>
<feature type="domain" description="Helicase C-terminal" evidence="11">
    <location>
        <begin position="398"/>
        <end position="555"/>
    </location>
</feature>
<evidence type="ECO:0000256" key="7">
    <source>
        <dbReference type="PROSITE-ProRule" id="PRU00552"/>
    </source>
</evidence>
<dbReference type="GO" id="GO:0003676">
    <property type="term" value="F:nucleic acid binding"/>
    <property type="evidence" value="ECO:0007669"/>
    <property type="project" value="InterPro"/>
</dbReference>
<feature type="region of interest" description="Disordered" evidence="9">
    <location>
        <begin position="617"/>
        <end position="682"/>
    </location>
</feature>
<evidence type="ECO:0000259" key="10">
    <source>
        <dbReference type="PROSITE" id="PS51192"/>
    </source>
</evidence>
<dbReference type="PANTHER" id="PTHR47958">
    <property type="entry name" value="ATP-DEPENDENT RNA HELICASE DBP3"/>
    <property type="match status" value="1"/>
</dbReference>
<feature type="compositionally biased region" description="Basic and acidic residues" evidence="9">
    <location>
        <begin position="56"/>
        <end position="77"/>
    </location>
</feature>
<proteinExistence type="inferred from homology"/>
<gene>
    <name evidence="13" type="ORF">GBAR_LOCUS10507</name>
</gene>
<dbReference type="InterPro" id="IPR001650">
    <property type="entry name" value="Helicase_C-like"/>
</dbReference>
<dbReference type="FunFam" id="3.40.50.300:FF:000079">
    <property type="entry name" value="probable ATP-dependent RNA helicase DDX17"/>
    <property type="match status" value="1"/>
</dbReference>
<feature type="compositionally biased region" description="Basic residues" evidence="9">
    <location>
        <begin position="560"/>
        <end position="571"/>
    </location>
</feature>
<feature type="short sequence motif" description="Q motif" evidence="7">
    <location>
        <begin position="181"/>
        <end position="209"/>
    </location>
</feature>
<evidence type="ECO:0000259" key="11">
    <source>
        <dbReference type="PROSITE" id="PS51194"/>
    </source>
</evidence>
<dbReference type="GO" id="GO:0005524">
    <property type="term" value="F:ATP binding"/>
    <property type="evidence" value="ECO:0007669"/>
    <property type="project" value="UniProtKB-KW"/>
</dbReference>
<dbReference type="InterPro" id="IPR027417">
    <property type="entry name" value="P-loop_NTPase"/>
</dbReference>
<comment type="similarity">
    <text evidence="8">Belongs to the DEAD box helicase family.</text>
</comment>
<evidence type="ECO:0000256" key="8">
    <source>
        <dbReference type="RuleBase" id="RU000492"/>
    </source>
</evidence>
<feature type="region of interest" description="Disordered" evidence="9">
    <location>
        <begin position="36"/>
        <end position="82"/>
    </location>
</feature>
<keyword evidence="4 8" id="KW-0347">Helicase</keyword>
<comment type="caution">
    <text evidence="13">The sequence shown here is derived from an EMBL/GenBank/DDBJ whole genome shotgun (WGS) entry which is preliminary data.</text>
</comment>
<sequence>MSQRGRKIGFGFEGFSVQKPAPVSKLGRAWTKEKTEEEYFNDNSERRRRRRRRREGQRGRTEIVKQKEKTAERAVRDDIEEEDDQETYFKAMANAPIVVAEGDEDIELDYDSDGYPIIPDRAKVVDPLPPVDHSEIEYPSFTRDFYSEHNEISTLTSAEVKELRSKLGLKVTGYHPPKPCVSFAHFNFDNSVMDIIRKMEYSQPTGIQAQAIPAGLGGRDIIGIAKTGSGKTAAFLLPMIVHCIDQPEIKEGDGPIALVCAPTRELCQQIYHEARKFGKSYNLTVTCVYGGGSKWEQSNALKEGCEILVATPGRLIDLVRGKATNLQRVTYLVFDEADRMFDMGFEAQVRSIANHVRPDRQTMLFSATFRKKVEKLCRDVLADPVRIVVGGVGEANEDITQVTEVMNSDQDKIGRPVFAPAGSVLVFVTRKVNADEIASSLESEGHQLGLLHGDMTQGGRDDVITAFRRKEFPILVATDIAARGLDIPLIKTVVNFDVARNIDTHVHRIGRTGRAGEKGTAFTLLTPGDVNFAGDLVRNLETAGQYVSEQLLQLAMQNPRFKKSRSFRRGGRGGGRGGGGGKGGGGVSSAPTPPLPPPTGGTLDKSRTAMLKEAMKAQYRSRFTTGSTLSSSTSSLSAPPSSGPAHLSSVTPPTSSGPAHQSQMTPPTAPPPVKKKRKSRWD</sequence>
<feature type="compositionally biased region" description="Gly residues" evidence="9">
    <location>
        <begin position="572"/>
        <end position="587"/>
    </location>
</feature>
<evidence type="ECO:0000313" key="13">
    <source>
        <dbReference type="EMBL" id="CAI8017258.1"/>
    </source>
</evidence>
<feature type="domain" description="Helicase ATP-binding" evidence="10">
    <location>
        <begin position="212"/>
        <end position="387"/>
    </location>
</feature>
<evidence type="ECO:0000313" key="14">
    <source>
        <dbReference type="Proteomes" id="UP001174909"/>
    </source>
</evidence>
<dbReference type="PROSITE" id="PS51192">
    <property type="entry name" value="HELICASE_ATP_BIND_1"/>
    <property type="match status" value="1"/>
</dbReference>
<keyword evidence="2 8" id="KW-0547">Nucleotide-binding</keyword>